<keyword evidence="11" id="KW-0479">Metal-binding</keyword>
<evidence type="ECO:0000313" key="22">
    <source>
        <dbReference type="EMBL" id="KAJ3257258.1"/>
    </source>
</evidence>
<dbReference type="Pfam" id="PF02485">
    <property type="entry name" value="Branch"/>
    <property type="match status" value="1"/>
</dbReference>
<evidence type="ECO:0000256" key="19">
    <source>
        <dbReference type="ARBA" id="ARBA00042865"/>
    </source>
</evidence>
<sequence>MLIETLDDGQAIILVHIDKDKTVDYNEMESFLKDRAHNKIGNVFLAQNRYNYLQGHISSVFIHLSGYFELCDLADWDYVINLSSVDWPLRRNGEIHRVLDLHPGYSYIDYWVDTGDLKLILEAIANRHMRPHLGSKDNTKNIHPPELGITAWPFPYWQTFKQMEWMILSRSAVEYLRTDNVVLTFLALMEHSKTPEESFFITALVNDPKQRTKLVPDKKRFVRVWGDYLWVGWQDKHLFPIGTKNPQYLFFRPFNALGDFFGETKLVDWIRDNHLDMNSATNAAACRIEHLGYRDECIYEIVSQLDKNEIILIPVNRPFHEIAMNLRCSMEGFGISNVLFWSLDIETHEKITEEGYLSFYVSEDDDIPDRKYPGDPEFNLLLKKKPYVIRKLIASGFNVWYLDADTVVLRDFRLRAKEYIKAHKSDIIMSIGNTELVPPTDSLDLPPAVNAGIMYFTNSLVVQKFLDKVISKLNNQPHLNDQQAFQSAIEKSNVVYTGVGVKPKHEEYPETASNSSRIQKEIKVENAGLLYNMLSFTADSKIKVHFFDHLEFINGPFYNSLKETPSPSPFKIIHFSGTKNPELEIKRSKFWYLNERGKCFEKDQPIHTLPV</sequence>
<dbReference type="InterPro" id="IPR043538">
    <property type="entry name" value="XYLT"/>
</dbReference>
<dbReference type="GO" id="GO:0046872">
    <property type="term" value="F:metal ion binding"/>
    <property type="evidence" value="ECO:0007669"/>
    <property type="project" value="UniProtKB-KW"/>
</dbReference>
<dbReference type="InterPro" id="IPR005069">
    <property type="entry name" value="Nucl-diP-sugar_transferase"/>
</dbReference>
<comment type="similarity">
    <text evidence="5">Belongs to the glycosyltransferase 77 family.</text>
</comment>
<comment type="pathway">
    <text evidence="4">Glycan metabolism; heparan sulfate biosynthesis.</text>
</comment>
<keyword evidence="10" id="KW-0812">Transmembrane</keyword>
<comment type="similarity">
    <text evidence="6">Belongs to the glycosyltransferase 14 family. XylT subfamily.</text>
</comment>
<keyword evidence="18" id="KW-0325">Glycoprotein</keyword>
<evidence type="ECO:0000256" key="6">
    <source>
        <dbReference type="ARBA" id="ARBA00010195"/>
    </source>
</evidence>
<dbReference type="SUPFAM" id="SSF53448">
    <property type="entry name" value="Nucleotide-diphospho-sugar transferases"/>
    <property type="match status" value="1"/>
</dbReference>
<protein>
    <recommendedName>
        <fullName evidence="7">protein xylosyltransferase</fullName>
        <ecNumber evidence="7">2.4.2.26</ecNumber>
    </recommendedName>
    <alternativeName>
        <fullName evidence="19">Peptide O-xylosyltransferase</fullName>
    </alternativeName>
</protein>
<dbReference type="PANTHER" id="PTHR46025:SF3">
    <property type="entry name" value="XYLOSYLTRANSFERASE OXT"/>
    <property type="match status" value="1"/>
</dbReference>
<keyword evidence="13" id="KW-0735">Signal-anchor</keyword>
<dbReference type="GO" id="GO:0015012">
    <property type="term" value="P:heparan sulfate proteoglycan biosynthetic process"/>
    <property type="evidence" value="ECO:0007669"/>
    <property type="project" value="TreeGrafter"/>
</dbReference>
<keyword evidence="16" id="KW-0472">Membrane</keyword>
<keyword evidence="17" id="KW-1015">Disulfide bond</keyword>
<evidence type="ECO:0000256" key="20">
    <source>
        <dbReference type="ARBA" id="ARBA00047847"/>
    </source>
</evidence>
<dbReference type="Proteomes" id="UP001210925">
    <property type="component" value="Unassembled WGS sequence"/>
</dbReference>
<evidence type="ECO:0000256" key="13">
    <source>
        <dbReference type="ARBA" id="ARBA00022968"/>
    </source>
</evidence>
<comment type="pathway">
    <text evidence="3">Glycan metabolism; chondroitin sulfate biosynthesis.</text>
</comment>
<evidence type="ECO:0000256" key="16">
    <source>
        <dbReference type="ARBA" id="ARBA00023136"/>
    </source>
</evidence>
<evidence type="ECO:0000256" key="1">
    <source>
        <dbReference type="ARBA" id="ARBA00004323"/>
    </source>
</evidence>
<comment type="subcellular location">
    <subcellularLocation>
        <location evidence="2">Endoplasmic reticulum membrane</location>
        <topology evidence="2">Single-pass type II membrane protein</topology>
    </subcellularLocation>
    <subcellularLocation>
        <location evidence="1">Golgi apparatus membrane</location>
        <topology evidence="1">Single-pass type II membrane protein</topology>
    </subcellularLocation>
</comment>
<dbReference type="EMBL" id="JADGKB010000040">
    <property type="protein sequence ID" value="KAJ3257258.1"/>
    <property type="molecule type" value="Genomic_DNA"/>
</dbReference>
<evidence type="ECO:0000256" key="8">
    <source>
        <dbReference type="ARBA" id="ARBA00022676"/>
    </source>
</evidence>
<name>A0AAD5UG97_9FUNG</name>
<evidence type="ECO:0000256" key="2">
    <source>
        <dbReference type="ARBA" id="ARBA00004648"/>
    </source>
</evidence>
<proteinExistence type="inferred from homology"/>
<comment type="catalytic activity">
    <reaction evidence="20">
        <text>UDP-alpha-D-xylose + L-seryl-[protein] = 3-O-(beta-D-xylosyl)-L-seryl-[protein] + UDP + H(+)</text>
        <dbReference type="Rhea" id="RHEA:50192"/>
        <dbReference type="Rhea" id="RHEA-COMP:9863"/>
        <dbReference type="Rhea" id="RHEA-COMP:12567"/>
        <dbReference type="ChEBI" id="CHEBI:15378"/>
        <dbReference type="ChEBI" id="CHEBI:29999"/>
        <dbReference type="ChEBI" id="CHEBI:57632"/>
        <dbReference type="ChEBI" id="CHEBI:58223"/>
        <dbReference type="ChEBI" id="CHEBI:132085"/>
        <dbReference type="EC" id="2.4.2.26"/>
    </reaction>
</comment>
<evidence type="ECO:0000256" key="5">
    <source>
        <dbReference type="ARBA" id="ARBA00007033"/>
    </source>
</evidence>
<dbReference type="GO" id="GO:0050650">
    <property type="term" value="P:chondroitin sulfate proteoglycan biosynthetic process"/>
    <property type="evidence" value="ECO:0007669"/>
    <property type="project" value="TreeGrafter"/>
</dbReference>
<evidence type="ECO:0000259" key="21">
    <source>
        <dbReference type="Pfam" id="PF03407"/>
    </source>
</evidence>
<organism evidence="22 23">
    <name type="scientific">Boothiomyces macroporosus</name>
    <dbReference type="NCBI Taxonomy" id="261099"/>
    <lineage>
        <taxon>Eukaryota</taxon>
        <taxon>Fungi</taxon>
        <taxon>Fungi incertae sedis</taxon>
        <taxon>Chytridiomycota</taxon>
        <taxon>Chytridiomycota incertae sedis</taxon>
        <taxon>Chytridiomycetes</taxon>
        <taxon>Rhizophydiales</taxon>
        <taxon>Terramycetaceae</taxon>
        <taxon>Boothiomyces</taxon>
    </lineage>
</organism>
<comment type="caution">
    <text evidence="22">The sequence shown here is derived from an EMBL/GenBank/DDBJ whole genome shotgun (WGS) entry which is preliminary data.</text>
</comment>
<dbReference type="EC" id="2.4.2.26" evidence="7"/>
<evidence type="ECO:0000256" key="18">
    <source>
        <dbReference type="ARBA" id="ARBA00023180"/>
    </source>
</evidence>
<dbReference type="InterPro" id="IPR029044">
    <property type="entry name" value="Nucleotide-diphossugar_trans"/>
</dbReference>
<evidence type="ECO:0000256" key="14">
    <source>
        <dbReference type="ARBA" id="ARBA00022989"/>
    </source>
</evidence>
<dbReference type="GO" id="GO:0000139">
    <property type="term" value="C:Golgi membrane"/>
    <property type="evidence" value="ECO:0007669"/>
    <property type="project" value="UniProtKB-SubCell"/>
</dbReference>
<evidence type="ECO:0000256" key="9">
    <source>
        <dbReference type="ARBA" id="ARBA00022679"/>
    </source>
</evidence>
<evidence type="ECO:0000256" key="10">
    <source>
        <dbReference type="ARBA" id="ARBA00022692"/>
    </source>
</evidence>
<keyword evidence="8" id="KW-0328">Glycosyltransferase</keyword>
<evidence type="ECO:0000256" key="17">
    <source>
        <dbReference type="ARBA" id="ARBA00023157"/>
    </source>
</evidence>
<evidence type="ECO:0000256" key="3">
    <source>
        <dbReference type="ARBA" id="ARBA00004840"/>
    </source>
</evidence>
<gene>
    <name evidence="22" type="primary">XYLT1</name>
    <name evidence="22" type="ORF">HK103_004812</name>
</gene>
<evidence type="ECO:0000256" key="15">
    <source>
        <dbReference type="ARBA" id="ARBA00023034"/>
    </source>
</evidence>
<keyword evidence="15" id="KW-0333">Golgi apparatus</keyword>
<dbReference type="AlphaFoldDB" id="A0AAD5UG97"/>
<dbReference type="Pfam" id="PF03407">
    <property type="entry name" value="Nucleotid_trans"/>
    <property type="match status" value="1"/>
</dbReference>
<reference evidence="22" key="1">
    <citation type="submission" date="2020-05" db="EMBL/GenBank/DDBJ databases">
        <title>Phylogenomic resolution of chytrid fungi.</title>
        <authorList>
            <person name="Stajich J.E."/>
            <person name="Amses K."/>
            <person name="Simmons R."/>
            <person name="Seto K."/>
            <person name="Myers J."/>
            <person name="Bonds A."/>
            <person name="Quandt C.A."/>
            <person name="Barry K."/>
            <person name="Liu P."/>
            <person name="Grigoriev I."/>
            <person name="Longcore J.E."/>
            <person name="James T.Y."/>
        </authorList>
    </citation>
    <scope>NUCLEOTIDE SEQUENCE</scope>
    <source>
        <strain evidence="22">PLAUS21</strain>
    </source>
</reference>
<keyword evidence="14" id="KW-1133">Transmembrane helix</keyword>
<accession>A0AAD5UG97</accession>
<keyword evidence="9" id="KW-0808">Transferase</keyword>
<evidence type="ECO:0000256" key="11">
    <source>
        <dbReference type="ARBA" id="ARBA00022723"/>
    </source>
</evidence>
<evidence type="ECO:0000256" key="4">
    <source>
        <dbReference type="ARBA" id="ARBA00005093"/>
    </source>
</evidence>
<evidence type="ECO:0000256" key="7">
    <source>
        <dbReference type="ARBA" id="ARBA00011972"/>
    </source>
</evidence>
<feature type="domain" description="Nucleotide-diphospho-sugar transferase" evidence="21">
    <location>
        <begin position="335"/>
        <end position="579"/>
    </location>
</feature>
<keyword evidence="23" id="KW-1185">Reference proteome</keyword>
<dbReference type="GO" id="GO:0030158">
    <property type="term" value="F:protein xylosyltransferase activity"/>
    <property type="evidence" value="ECO:0007669"/>
    <property type="project" value="UniProtKB-EC"/>
</dbReference>
<dbReference type="InterPro" id="IPR003406">
    <property type="entry name" value="Glyco_trans_14"/>
</dbReference>
<evidence type="ECO:0000313" key="23">
    <source>
        <dbReference type="Proteomes" id="UP001210925"/>
    </source>
</evidence>
<dbReference type="PANTHER" id="PTHR46025">
    <property type="entry name" value="XYLOSYLTRANSFERASE OXT"/>
    <property type="match status" value="1"/>
</dbReference>
<dbReference type="GO" id="GO:0005789">
    <property type="term" value="C:endoplasmic reticulum membrane"/>
    <property type="evidence" value="ECO:0007669"/>
    <property type="project" value="UniProtKB-SubCell"/>
</dbReference>
<keyword evidence="12" id="KW-0256">Endoplasmic reticulum</keyword>
<evidence type="ECO:0000256" key="12">
    <source>
        <dbReference type="ARBA" id="ARBA00022824"/>
    </source>
</evidence>